<gene>
    <name evidence="1" type="ORF">CEXT_300851</name>
</gene>
<dbReference type="Proteomes" id="UP001054945">
    <property type="component" value="Unassembled WGS sequence"/>
</dbReference>
<proteinExistence type="predicted"/>
<organism evidence="1 2">
    <name type="scientific">Caerostris extrusa</name>
    <name type="common">Bark spider</name>
    <name type="synonym">Caerostris bankana</name>
    <dbReference type="NCBI Taxonomy" id="172846"/>
    <lineage>
        <taxon>Eukaryota</taxon>
        <taxon>Metazoa</taxon>
        <taxon>Ecdysozoa</taxon>
        <taxon>Arthropoda</taxon>
        <taxon>Chelicerata</taxon>
        <taxon>Arachnida</taxon>
        <taxon>Araneae</taxon>
        <taxon>Araneomorphae</taxon>
        <taxon>Entelegynae</taxon>
        <taxon>Araneoidea</taxon>
        <taxon>Araneidae</taxon>
        <taxon>Caerostris</taxon>
    </lineage>
</organism>
<reference evidence="1 2" key="1">
    <citation type="submission" date="2021-06" db="EMBL/GenBank/DDBJ databases">
        <title>Caerostris extrusa draft genome.</title>
        <authorList>
            <person name="Kono N."/>
            <person name="Arakawa K."/>
        </authorList>
    </citation>
    <scope>NUCLEOTIDE SEQUENCE [LARGE SCALE GENOMIC DNA]</scope>
</reference>
<name>A0AAV4MQS9_CAEEX</name>
<sequence length="80" mass="9241">MWFRLNLYPDSASTVSALIARDGGHLFSSDRYCKTARIYKWLAFYQECNHPQNTSGGSREATKWPIKIRGCFPTLKLLRV</sequence>
<accession>A0AAV4MQS9</accession>
<keyword evidence="2" id="KW-1185">Reference proteome</keyword>
<dbReference type="AlphaFoldDB" id="A0AAV4MQS9"/>
<evidence type="ECO:0000313" key="1">
    <source>
        <dbReference type="EMBL" id="GIX74723.1"/>
    </source>
</evidence>
<protein>
    <submittedName>
        <fullName evidence="1">Uncharacterized protein</fullName>
    </submittedName>
</protein>
<dbReference type="EMBL" id="BPLR01002523">
    <property type="protein sequence ID" value="GIX74723.1"/>
    <property type="molecule type" value="Genomic_DNA"/>
</dbReference>
<comment type="caution">
    <text evidence="1">The sequence shown here is derived from an EMBL/GenBank/DDBJ whole genome shotgun (WGS) entry which is preliminary data.</text>
</comment>
<evidence type="ECO:0000313" key="2">
    <source>
        <dbReference type="Proteomes" id="UP001054945"/>
    </source>
</evidence>